<comment type="caution">
    <text evidence="6">The sequence shown here is derived from an EMBL/GenBank/DDBJ whole genome shotgun (WGS) entry which is preliminary data.</text>
</comment>
<evidence type="ECO:0000259" key="5">
    <source>
        <dbReference type="SMART" id="SM00912"/>
    </source>
</evidence>
<accession>A0ABR6GPH2</accession>
<proteinExistence type="predicted"/>
<dbReference type="InterPro" id="IPR041248">
    <property type="entry name" value="YDG"/>
</dbReference>
<keyword evidence="3 4" id="KW-0732">Signal</keyword>
<dbReference type="PANTHER" id="PTHR12338:SF8">
    <property type="entry name" value="HEME_HEMOPEXIN-BINDING PROTEIN"/>
    <property type="match status" value="1"/>
</dbReference>
<dbReference type="PANTHER" id="PTHR12338">
    <property type="entry name" value="AUTOTRANSPORTER"/>
    <property type="match status" value="1"/>
</dbReference>
<dbReference type="InterPro" id="IPR050909">
    <property type="entry name" value="Bact_Autotransporter_VF"/>
</dbReference>
<dbReference type="InterPro" id="IPR008638">
    <property type="entry name" value="FhaB/CdiA-like_TPS"/>
</dbReference>
<keyword evidence="2" id="KW-0964">Secreted</keyword>
<organism evidence="6 7">
    <name type="scientific">Roseateles terrae</name>
    <dbReference type="NCBI Taxonomy" id="431060"/>
    <lineage>
        <taxon>Bacteria</taxon>
        <taxon>Pseudomonadati</taxon>
        <taxon>Pseudomonadota</taxon>
        <taxon>Betaproteobacteria</taxon>
        <taxon>Burkholderiales</taxon>
        <taxon>Sphaerotilaceae</taxon>
        <taxon>Roseateles</taxon>
    </lineage>
</organism>
<feature type="chain" id="PRO_5046343544" evidence="4">
    <location>
        <begin position="44"/>
        <end position="1485"/>
    </location>
</feature>
<feature type="signal peptide" evidence="4">
    <location>
        <begin position="1"/>
        <end position="43"/>
    </location>
</feature>
<sequence length="1485" mass="152117">MNASIRVSRRSAERGTRWSRAALRSSSCAGGLFALSLLSQAMAQALPGTATIVSGQADIARTANSVTLTQGTQRLITNWTDFNVGAGNTVRFVQPNVDAVALNRVTGTTLSTIAGTITGNGRVFLVNPNGVLMSGTANVSLGSLVVSTRAIDNDQFLGGNYRFTGSSTARVINQGSIAANTPRNDAYVALIGSDVSNEGVLDAGSGGRIALVAGDQVRIAPERRDWVTASETTPDAAITNSGSLFGQGGEVVLLLKGTNGSAGINQSGIIRADSLIDGAGGRIVLDAGTQRVTTTGLMNASGRSQGGRVEVQGGTVQMGSTIQANAEEGSGGQIQIQSSGDLAVNGAISLEGTGGSGGAALLRSGGALQIGASVDVSGSAQGGSIEIDGATSLTWGAGAALRATGEGAGAGAGAGAIRLTAPSFTVGSSGGINQMPVADLLVWLNEHRSTVDLRAAQDLTLASNLASDAAGGRLSLTAGRSVLINSTFRTGTTPLTLVANAKDVDLQAGRGTGQGAIRMAANASLVTGGNVSLKVGGVAGDANAGEMVLTTVRAGALSIESPLFAGTATASNKVYDGTSSAPLQSATVTGLDLSGSNLELATSGSFADKGVGTGKEVRVRYAVSGFDTAEPGRQADLLRQGVALTATSTADITPRTLRVSQLTGTSKVYDGLTTATAQIGADDRVQGDQLTLAATGSFADKNVGTGKQITIQSVRLEGADAANYTADTSGLTAQADITRRRLNLVGAFAEDKIYDGTTAATVGFVRDDRVAGDVVEAEAKGTFSSKDVGVNKRVQVGTVALTGTDARNYEATTSEIFTAADITRRTLTLSELTGQTKVYDGTRAATVSYGGNNRLSGDELSVNVTAQFDSAHAGTGKLVTVTQLDLSGADAGNYRIDDAPRTTTAEITRRQLVVSNLAGQNKVYDGTRVAQVQIGSDDRVAGDDLQFSTTASFDSKQAGIGKRVTVDDIRLSGANAGDYLVQKAGLFTTATIDRRVLSLAGLSAQDKLYDGNAVAEVRYARNDRVAGDQVQVSAVGSFSNKQAGTNKLVTVNGVTLSGIDADNYVVEVSGDTTRATIDPRLLTLGGLTASDKVYDGNRVAQTRYATDDRVAGDELQIHTTASFDDKYAGTGKTVTVNQIGLTGADAANYRLEGAGATTTAAIDQRLLTLSQLAALDKIYDQTVRADVSAGGDDRVRGDQLTVALTGEFDTRHVGRDKTVTVTGIRLSGDDASNYRVTEDPLTTQAAVTPRTLKVGVTAADKVYDGKRDASVAFGDDRLAGDHLQLVDGTHRFADANAGKDKTVTSAGWQLIGDDAGNYRLDAPSWQTSAHILPRVLHVTAPSSVEFSKSLRPQTLPIGHDALGIDPIQVVAGSLRWGPAEGLPRAATLADLAIQGPGAGNYVLDVPTLTTLAIVKAPLPLPSTSGEWLCSGPGRGCGAVLDARLGTAGALPGQTSEAGTKPSTPALVVRQRGIQVPTQHLMEDGE</sequence>
<dbReference type="NCBIfam" id="TIGR01901">
    <property type="entry name" value="adhes_NPXG"/>
    <property type="match status" value="1"/>
</dbReference>
<evidence type="ECO:0000313" key="6">
    <source>
        <dbReference type="EMBL" id="MBB3193998.1"/>
    </source>
</evidence>
<dbReference type="SUPFAM" id="SSF51126">
    <property type="entry name" value="Pectin lyase-like"/>
    <property type="match status" value="1"/>
</dbReference>
<reference evidence="6 7" key="1">
    <citation type="submission" date="2020-08" db="EMBL/GenBank/DDBJ databases">
        <title>Genomic Encyclopedia of Type Strains, Phase III (KMG-III): the genomes of soil and plant-associated and newly described type strains.</title>
        <authorList>
            <person name="Whitman W."/>
        </authorList>
    </citation>
    <scope>NUCLEOTIDE SEQUENCE [LARGE SCALE GENOMIC DNA]</scope>
    <source>
        <strain evidence="6 7">CECT 7247</strain>
    </source>
</reference>
<gene>
    <name evidence="6" type="ORF">FHS28_001383</name>
</gene>
<dbReference type="Proteomes" id="UP000574369">
    <property type="component" value="Unassembled WGS sequence"/>
</dbReference>
<dbReference type="Gene3D" id="2.160.20.10">
    <property type="entry name" value="Single-stranded right-handed beta-helix, Pectin lyase-like"/>
    <property type="match status" value="1"/>
</dbReference>
<evidence type="ECO:0000256" key="2">
    <source>
        <dbReference type="ARBA" id="ARBA00022525"/>
    </source>
</evidence>
<dbReference type="InterPro" id="IPR011050">
    <property type="entry name" value="Pectin_lyase_fold/virulence"/>
</dbReference>
<evidence type="ECO:0000313" key="7">
    <source>
        <dbReference type="Proteomes" id="UP000574369"/>
    </source>
</evidence>
<evidence type="ECO:0000256" key="4">
    <source>
        <dbReference type="SAM" id="SignalP"/>
    </source>
</evidence>
<keyword evidence="7" id="KW-1185">Reference proteome</keyword>
<evidence type="ECO:0000256" key="3">
    <source>
        <dbReference type="ARBA" id="ARBA00022729"/>
    </source>
</evidence>
<dbReference type="RefSeq" id="WP_184294324.1">
    <property type="nucleotide sequence ID" value="NZ_JACHXO010000002.1"/>
</dbReference>
<protein>
    <submittedName>
        <fullName evidence="6">Filamentous hemagglutinin family protein</fullName>
    </submittedName>
</protein>
<dbReference type="Pfam" id="PF18657">
    <property type="entry name" value="YDG"/>
    <property type="match status" value="9"/>
</dbReference>
<evidence type="ECO:0000256" key="1">
    <source>
        <dbReference type="ARBA" id="ARBA00004613"/>
    </source>
</evidence>
<dbReference type="Pfam" id="PF05860">
    <property type="entry name" value="TPS"/>
    <property type="match status" value="1"/>
</dbReference>
<dbReference type="EMBL" id="JACHXO010000002">
    <property type="protein sequence ID" value="MBB3193998.1"/>
    <property type="molecule type" value="Genomic_DNA"/>
</dbReference>
<name>A0ABR6GPH2_9BURK</name>
<dbReference type="InterPro" id="IPR012334">
    <property type="entry name" value="Pectin_lyas_fold"/>
</dbReference>
<dbReference type="SMART" id="SM00912">
    <property type="entry name" value="Haemagg_act"/>
    <property type="match status" value="1"/>
</dbReference>
<comment type="subcellular location">
    <subcellularLocation>
        <location evidence="1">Secreted</location>
    </subcellularLocation>
</comment>
<feature type="domain" description="Filamentous haemagglutinin FhaB/tRNA nuclease CdiA-like TPS" evidence="5">
    <location>
        <begin position="43"/>
        <end position="155"/>
    </location>
</feature>